<dbReference type="PANTHER" id="PTHR41752">
    <property type="entry name" value="PROFILIN"/>
    <property type="match status" value="1"/>
</dbReference>
<dbReference type="InterPro" id="IPR048278">
    <property type="entry name" value="PFN"/>
</dbReference>
<dbReference type="GO" id="GO:0003779">
    <property type="term" value="F:actin binding"/>
    <property type="evidence" value="ECO:0007669"/>
    <property type="project" value="InterPro"/>
</dbReference>
<dbReference type="PANTHER" id="PTHR41752:SF1">
    <property type="entry name" value="PROFILIN"/>
    <property type="match status" value="1"/>
</dbReference>
<organism evidence="1">
    <name type="scientific">Euplotes harpa</name>
    <dbReference type="NCBI Taxonomy" id="151035"/>
    <lineage>
        <taxon>Eukaryota</taxon>
        <taxon>Sar</taxon>
        <taxon>Alveolata</taxon>
        <taxon>Ciliophora</taxon>
        <taxon>Intramacronucleata</taxon>
        <taxon>Spirotrichea</taxon>
        <taxon>Hypotrichia</taxon>
        <taxon>Euplotida</taxon>
        <taxon>Euplotidae</taxon>
        <taxon>Euplotes</taxon>
    </lineage>
</organism>
<dbReference type="AlphaFoldDB" id="A0A7S3NCW9"/>
<gene>
    <name evidence="1" type="ORF">EHAR0213_LOCUS10346</name>
</gene>
<evidence type="ECO:0000313" key="1">
    <source>
        <dbReference type="EMBL" id="CAE0351432.1"/>
    </source>
</evidence>
<dbReference type="EMBL" id="HBII01025019">
    <property type="protein sequence ID" value="CAE0351432.1"/>
    <property type="molecule type" value="Transcribed_RNA"/>
</dbReference>
<dbReference type="InterPro" id="IPR036140">
    <property type="entry name" value="PFN_sf"/>
</dbReference>
<proteinExistence type="predicted"/>
<accession>A0A7S3NCW9</accession>
<dbReference type="Pfam" id="PF00235">
    <property type="entry name" value="Profilin"/>
    <property type="match status" value="1"/>
</dbReference>
<sequence>MLSRFLRAFEMEVSADNLLDKIKEEKDWHKSCIFTSKGDVIVDNDCELQQEEIDFYISAYDDRDTTVGNGFFVNDVHFDVHRFHPPLIYGRRGGPEDGEGIALARIVPRSPKGDEEYWFLLITYLLPILSAKAVPQMVEFSNRYLGENK</sequence>
<dbReference type="Gene3D" id="3.30.450.30">
    <property type="entry name" value="Dynein light chain 2a, cytoplasmic"/>
    <property type="match status" value="1"/>
</dbReference>
<dbReference type="SUPFAM" id="SSF55770">
    <property type="entry name" value="Profilin (actin-binding protein)"/>
    <property type="match status" value="1"/>
</dbReference>
<reference evidence="1" key="1">
    <citation type="submission" date="2021-01" db="EMBL/GenBank/DDBJ databases">
        <authorList>
            <person name="Corre E."/>
            <person name="Pelletier E."/>
            <person name="Niang G."/>
            <person name="Scheremetjew M."/>
            <person name="Finn R."/>
            <person name="Kale V."/>
            <person name="Holt S."/>
            <person name="Cochrane G."/>
            <person name="Meng A."/>
            <person name="Brown T."/>
            <person name="Cohen L."/>
        </authorList>
    </citation>
    <scope>NUCLEOTIDE SEQUENCE</scope>
    <source>
        <strain evidence="1">FSP1.4</strain>
    </source>
</reference>
<name>A0A7S3NCW9_9SPIT</name>
<protein>
    <submittedName>
        <fullName evidence="1">Uncharacterized protein</fullName>
    </submittedName>
</protein>